<dbReference type="EMBL" id="CP104450">
    <property type="protein sequence ID" value="UXE36852.1"/>
    <property type="molecule type" value="Genomic_DNA"/>
</dbReference>
<sequence length="71" mass="7719">MHGAQSCGDVQALIAVAARGYAFPTNLDTDPPLGGMVPKTQQALVREALANRWDEEPFTRALDEHTARRKG</sequence>
<evidence type="ECO:0000313" key="1">
    <source>
        <dbReference type="EMBL" id="UXE36852.1"/>
    </source>
</evidence>
<dbReference type="RefSeq" id="WP_069476134.1">
    <property type="nucleotide sequence ID" value="NZ_CABMIM010000007.1"/>
</dbReference>
<dbReference type="Proteomes" id="UP001064206">
    <property type="component" value="Chromosome"/>
</dbReference>
<name>A0A9Q9N2I4_RAOOR</name>
<proteinExistence type="predicted"/>
<reference evidence="1" key="1">
    <citation type="submission" date="2022-09" db="EMBL/GenBank/DDBJ databases">
        <title>Multidrug resistance Raoultella ornithinolytica Strain MQB_Silv_108.</title>
        <authorList>
            <person name="Quintela-Baluja M."/>
        </authorList>
    </citation>
    <scope>NUCLEOTIDE SEQUENCE</scope>
    <source>
        <strain evidence="1">MQB_Silv_108</strain>
    </source>
</reference>
<dbReference type="AlphaFoldDB" id="A0A9Q9N2I4"/>
<accession>A0A9Q9N2I4</accession>
<evidence type="ECO:0000313" key="2">
    <source>
        <dbReference type="Proteomes" id="UP001064206"/>
    </source>
</evidence>
<organism evidence="1 2">
    <name type="scientific">Raoultella ornithinolytica</name>
    <name type="common">Klebsiella ornithinolytica</name>
    <dbReference type="NCBI Taxonomy" id="54291"/>
    <lineage>
        <taxon>Bacteria</taxon>
        <taxon>Pseudomonadati</taxon>
        <taxon>Pseudomonadota</taxon>
        <taxon>Gammaproteobacteria</taxon>
        <taxon>Enterobacterales</taxon>
        <taxon>Enterobacteriaceae</taxon>
        <taxon>Klebsiella/Raoultella group</taxon>
        <taxon>Raoultella</taxon>
    </lineage>
</organism>
<gene>
    <name evidence="1" type="ORF">N2J37_20230</name>
</gene>
<protein>
    <submittedName>
        <fullName evidence="1">Uncharacterized protein</fullName>
    </submittedName>
</protein>